<dbReference type="AlphaFoldDB" id="A0A7R9ATZ0"/>
<protein>
    <submittedName>
        <fullName evidence="1">Uncharacterized protein</fullName>
    </submittedName>
</protein>
<accession>A0A7R9ATZ0</accession>
<evidence type="ECO:0000313" key="1">
    <source>
        <dbReference type="EMBL" id="CAD7260398.1"/>
    </source>
</evidence>
<sequence length="183" mass="20771">MGRGVMGVALFWNMLTQSRHNSNTRRSIVPLTSNHSCRRAPNLRISTVYYCLGRGTIRGEQRTMIPQVSLKWVKPRCCCGVEPCRDESTGAEVIIQTTLFFTLHDKFAGGWMGAHGQLMPSNNGTETNQAYNPNNYSEDYSQAGRSLIYPHQQENTMCQQDYKRESSSGPRQDCVSTCYRHHD</sequence>
<proteinExistence type="predicted"/>
<gene>
    <name evidence="1" type="ORF">TSIB3V08_LOCUS4580</name>
</gene>
<dbReference type="EMBL" id="OC001663">
    <property type="protein sequence ID" value="CAD7260398.1"/>
    <property type="molecule type" value="Genomic_DNA"/>
</dbReference>
<organism evidence="1">
    <name type="scientific">Timema shepardi</name>
    <name type="common">Walking stick</name>
    <dbReference type="NCBI Taxonomy" id="629360"/>
    <lineage>
        <taxon>Eukaryota</taxon>
        <taxon>Metazoa</taxon>
        <taxon>Ecdysozoa</taxon>
        <taxon>Arthropoda</taxon>
        <taxon>Hexapoda</taxon>
        <taxon>Insecta</taxon>
        <taxon>Pterygota</taxon>
        <taxon>Neoptera</taxon>
        <taxon>Polyneoptera</taxon>
        <taxon>Phasmatodea</taxon>
        <taxon>Timematodea</taxon>
        <taxon>Timematoidea</taxon>
        <taxon>Timematidae</taxon>
        <taxon>Timema</taxon>
    </lineage>
</organism>
<reference evidence="1" key="1">
    <citation type="submission" date="2020-11" db="EMBL/GenBank/DDBJ databases">
        <authorList>
            <person name="Tran Van P."/>
        </authorList>
    </citation>
    <scope>NUCLEOTIDE SEQUENCE</scope>
</reference>
<name>A0A7R9ATZ0_TIMSH</name>